<comment type="similarity">
    <text evidence="12">Belongs to the mitochondrial carrier (TC 2.A.29) family.</text>
</comment>
<dbReference type="InterPro" id="IPR002067">
    <property type="entry name" value="MCP"/>
</dbReference>
<dbReference type="EMBL" id="FO082055">
    <property type="protein sequence ID" value="CCE79754.1"/>
    <property type="molecule type" value="Genomic_DNA"/>
</dbReference>
<dbReference type="eggNOG" id="KOG0752">
    <property type="taxonomic scope" value="Eukaryota"/>
</dbReference>
<comment type="subcellular location">
    <subcellularLocation>
        <location evidence="2">Mitochondrion inner membrane</location>
        <topology evidence="2">Multi-pass membrane protein</topology>
    </subcellularLocation>
</comment>
<keyword evidence="7" id="KW-0999">Mitochondrion inner membrane</keyword>
<evidence type="ECO:0000256" key="5">
    <source>
        <dbReference type="ARBA" id="ARBA00022692"/>
    </source>
</evidence>
<feature type="repeat" description="Solcar" evidence="11">
    <location>
        <begin position="21"/>
        <end position="107"/>
    </location>
</feature>
<evidence type="ECO:0000256" key="7">
    <source>
        <dbReference type="ARBA" id="ARBA00022792"/>
    </source>
</evidence>
<evidence type="ECO:0000313" key="13">
    <source>
        <dbReference type="EMBL" id="CCE79754.1"/>
    </source>
</evidence>
<keyword evidence="4 12" id="KW-0813">Transport</keyword>
<reference evidence="13 14" key="1">
    <citation type="journal article" date="2012" name="G3 (Bethesda)">
        <title>Pichia sorbitophila, an interspecies yeast hybrid reveals early steps of genome resolution following polyploidization.</title>
        <authorList>
            <person name="Leh Louis V."/>
            <person name="Despons L."/>
            <person name="Friedrich A."/>
            <person name="Martin T."/>
            <person name="Durrens P."/>
            <person name="Casaregola S."/>
            <person name="Neuveglise C."/>
            <person name="Fairhead C."/>
            <person name="Marck C."/>
            <person name="Cruz J.A."/>
            <person name="Straub M.L."/>
            <person name="Kugler V."/>
            <person name="Sacerdot C."/>
            <person name="Uzunov Z."/>
            <person name="Thierry A."/>
            <person name="Weiss S."/>
            <person name="Bleykasten C."/>
            <person name="De Montigny J."/>
            <person name="Jacques N."/>
            <person name="Jung P."/>
            <person name="Lemaire M."/>
            <person name="Mallet S."/>
            <person name="Morel G."/>
            <person name="Richard G.F."/>
            <person name="Sarkar A."/>
            <person name="Savel G."/>
            <person name="Schacherer J."/>
            <person name="Seret M.L."/>
            <person name="Talla E."/>
            <person name="Samson G."/>
            <person name="Jubin C."/>
            <person name="Poulain J."/>
            <person name="Vacherie B."/>
            <person name="Barbe V."/>
            <person name="Pelletier E."/>
            <person name="Sherman D.J."/>
            <person name="Westhof E."/>
            <person name="Weissenbach J."/>
            <person name="Baret P.V."/>
            <person name="Wincker P."/>
            <person name="Gaillardin C."/>
            <person name="Dujon B."/>
            <person name="Souciet J.L."/>
        </authorList>
    </citation>
    <scope>NUCLEOTIDE SEQUENCE [LARGE SCALE GENOMIC DNA]</scope>
    <source>
        <strain evidence="14">ATCC MYA-4447 / BCRC 22081 / CBS 7064 / NBRC 10061 / NRRL Y-12695</strain>
    </source>
</reference>
<dbReference type="InterPro" id="IPR018108">
    <property type="entry name" value="MCP_transmembrane"/>
</dbReference>
<dbReference type="STRING" id="559304.G8YP86"/>
<dbReference type="Gene3D" id="1.50.40.10">
    <property type="entry name" value="Mitochondrial carrier domain"/>
    <property type="match status" value="1"/>
</dbReference>
<accession>G8YP86</accession>
<dbReference type="PANTHER" id="PTHR24089">
    <property type="entry name" value="SOLUTE CARRIER FAMILY 25"/>
    <property type="match status" value="1"/>
</dbReference>
<evidence type="ECO:0000313" key="14">
    <source>
        <dbReference type="Proteomes" id="UP000005222"/>
    </source>
</evidence>
<dbReference type="InterPro" id="IPR023395">
    <property type="entry name" value="MCP_dom_sf"/>
</dbReference>
<keyword evidence="9" id="KW-0496">Mitochondrion</keyword>
<evidence type="ECO:0000256" key="1">
    <source>
        <dbReference type="ARBA" id="ARBA00002238"/>
    </source>
</evidence>
<name>G8YP86_PICSO</name>
<evidence type="ECO:0000256" key="4">
    <source>
        <dbReference type="ARBA" id="ARBA00022448"/>
    </source>
</evidence>
<evidence type="ECO:0000256" key="9">
    <source>
        <dbReference type="ARBA" id="ARBA00023128"/>
    </source>
</evidence>
<protein>
    <recommendedName>
        <fullName evidence="3">Mitochondrial thiamine pyrophosphate carrier 1</fullName>
    </recommendedName>
</protein>
<evidence type="ECO:0000256" key="12">
    <source>
        <dbReference type="RuleBase" id="RU000488"/>
    </source>
</evidence>
<keyword evidence="8" id="KW-1133">Transmembrane helix</keyword>
<dbReference type="GO" id="GO:0055085">
    <property type="term" value="P:transmembrane transport"/>
    <property type="evidence" value="ECO:0007669"/>
    <property type="project" value="InterPro"/>
</dbReference>
<keyword evidence="6" id="KW-0677">Repeat</keyword>
<feature type="repeat" description="Solcar" evidence="11">
    <location>
        <begin position="212"/>
        <end position="302"/>
    </location>
</feature>
<keyword evidence="5 11" id="KW-0812">Transmembrane</keyword>
<dbReference type="FunCoup" id="G8YP86">
    <property type="interactions" value="62"/>
</dbReference>
<comment type="function">
    <text evidence="1">Mitochondrial transporter that mediates uptake of thiamine pyrophosphate (ThPP) into mitochondria.</text>
</comment>
<evidence type="ECO:0000256" key="3">
    <source>
        <dbReference type="ARBA" id="ARBA00021935"/>
    </source>
</evidence>
<feature type="repeat" description="Solcar" evidence="11">
    <location>
        <begin position="122"/>
        <end position="207"/>
    </location>
</feature>
<evidence type="ECO:0000256" key="8">
    <source>
        <dbReference type="ARBA" id="ARBA00022989"/>
    </source>
</evidence>
<keyword evidence="14" id="KW-1185">Reference proteome</keyword>
<dbReference type="InParanoid" id="G8YP86"/>
<dbReference type="Proteomes" id="UP000005222">
    <property type="component" value="Chromosome E"/>
</dbReference>
<evidence type="ECO:0000256" key="11">
    <source>
        <dbReference type="PROSITE-ProRule" id="PRU00282"/>
    </source>
</evidence>
<dbReference type="PRINTS" id="PR00926">
    <property type="entry name" value="MITOCARRIER"/>
</dbReference>
<evidence type="ECO:0000256" key="2">
    <source>
        <dbReference type="ARBA" id="ARBA00004448"/>
    </source>
</evidence>
<dbReference type="SUPFAM" id="SSF103506">
    <property type="entry name" value="Mitochondrial carrier"/>
    <property type="match status" value="1"/>
</dbReference>
<evidence type="ECO:0000256" key="6">
    <source>
        <dbReference type="ARBA" id="ARBA00022737"/>
    </source>
</evidence>
<proteinExistence type="inferred from homology"/>
<dbReference type="OMA" id="MYVCYGA"/>
<dbReference type="HOGENOM" id="CLU_015166_10_3_1"/>
<dbReference type="GO" id="GO:0005743">
    <property type="term" value="C:mitochondrial inner membrane"/>
    <property type="evidence" value="ECO:0007669"/>
    <property type="project" value="UniProtKB-SubCell"/>
</dbReference>
<dbReference type="OrthoDB" id="18574at2759"/>
<dbReference type="PROSITE" id="PS50920">
    <property type="entry name" value="SOLCAR"/>
    <property type="match status" value="3"/>
</dbReference>
<dbReference type="AlphaFoldDB" id="G8YP86"/>
<organism evidence="13 14">
    <name type="scientific">Pichia sorbitophila (strain ATCC MYA-4447 / BCRC 22081 / CBS 7064 / NBRC 10061 / NRRL Y-12695)</name>
    <name type="common">Hybrid yeast</name>
    <dbReference type="NCBI Taxonomy" id="559304"/>
    <lineage>
        <taxon>Eukaryota</taxon>
        <taxon>Fungi</taxon>
        <taxon>Dikarya</taxon>
        <taxon>Ascomycota</taxon>
        <taxon>Saccharomycotina</taxon>
        <taxon>Pichiomycetes</taxon>
        <taxon>Debaryomycetaceae</taxon>
        <taxon>Millerozyma</taxon>
    </lineage>
</organism>
<gene>
    <name evidence="13" type="primary">Piso0_001842</name>
    <name evidence="13" type="ORF">GNLVRS01_PISO0E13864g</name>
</gene>
<keyword evidence="10 11" id="KW-0472">Membrane</keyword>
<evidence type="ECO:0000256" key="10">
    <source>
        <dbReference type="ARBA" id="ARBA00023136"/>
    </source>
</evidence>
<dbReference type="Pfam" id="PF00153">
    <property type="entry name" value="Mito_carr"/>
    <property type="match status" value="3"/>
</dbReference>
<sequence length="314" mass="34380">MASSEENTTGRKDHLSQGASVSVYDSLIAGSISGAVARGITAPLDTLKIRLQLQVHKNVHSGALSTLTSICRNEGIKALWKGNTPAEILYVLYGASQFTTYTLLNEALVNVQKNDPWRVSIITPIHTLLVGIGTGSVSTFITYPFDFLRTRLAANSSNEFLSMTETCLETIREEGFFGLYAGVKPSLISITASTGLMFWTYEGARSFSKDKNIPFIEGICGLLAGAVSKGITFPLDTIRKRLQMHSETRLKQDTSNEMGKLCKIMIRNEGFLSFYKGFGISILKSAPTSAISLFMYEYALDTMVKAEKKFSGES</sequence>